<organism evidence="3 5">
    <name type="scientific">Candidatus Hakubella thermalkaliphila</name>
    <dbReference type="NCBI Taxonomy" id="2754717"/>
    <lineage>
        <taxon>Bacteria</taxon>
        <taxon>Bacillati</taxon>
        <taxon>Actinomycetota</taxon>
        <taxon>Actinomycetota incertae sedis</taxon>
        <taxon>Candidatus Hakubellales</taxon>
        <taxon>Candidatus Hakubellaceae</taxon>
        <taxon>Candidatus Hakubella</taxon>
    </lineage>
</organism>
<dbReference type="Proteomes" id="UP000591948">
    <property type="component" value="Unassembled WGS sequence"/>
</dbReference>
<evidence type="ECO:0000259" key="1">
    <source>
        <dbReference type="Pfam" id="PF07969"/>
    </source>
</evidence>
<dbReference type="InterPro" id="IPR011059">
    <property type="entry name" value="Metal-dep_hydrolase_composite"/>
</dbReference>
<dbReference type="InterPro" id="IPR013108">
    <property type="entry name" value="Amidohydro_3"/>
</dbReference>
<protein>
    <submittedName>
        <fullName evidence="3">N-acyl-D-amino-acid deacylase</fullName>
    </submittedName>
</protein>
<name>A0A6V8P5F0_9ACTN</name>
<dbReference type="GO" id="GO:0005829">
    <property type="term" value="C:cytosol"/>
    <property type="evidence" value="ECO:0007669"/>
    <property type="project" value="TreeGrafter"/>
</dbReference>
<dbReference type="PANTHER" id="PTHR11647">
    <property type="entry name" value="HYDRANTOINASE/DIHYDROPYRIMIDINASE FAMILY MEMBER"/>
    <property type="match status" value="1"/>
</dbReference>
<gene>
    <name evidence="2" type="ORF">HKBW3S25_00020</name>
    <name evidence="3" type="ORF">HKBW3S33_01262</name>
</gene>
<reference evidence="4 5" key="1">
    <citation type="journal article" date="2020" name="Front. Microbiol.">
        <title>Single-cell genomics of novel Actinobacteria with the Wood-Ljungdahl pathway discovered in a serpentinizing system.</title>
        <authorList>
            <person name="Merino N."/>
            <person name="Kawai M."/>
            <person name="Boyd E.S."/>
            <person name="Colman D.R."/>
            <person name="McGlynn S.E."/>
            <person name="Nealson K.H."/>
            <person name="Kurokawa K."/>
            <person name="Hongoh Y."/>
        </authorList>
    </citation>
    <scope>NUCLEOTIDE SEQUENCE [LARGE SCALE GENOMIC DNA]</scope>
    <source>
        <strain evidence="2 4">S25</strain>
        <strain evidence="3 5">S33</strain>
    </source>
</reference>
<dbReference type="AlphaFoldDB" id="A0A6V8P5F0"/>
<dbReference type="InterPro" id="IPR032466">
    <property type="entry name" value="Metal_Hydrolase"/>
</dbReference>
<keyword evidence="5" id="KW-1185">Reference proteome</keyword>
<dbReference type="GO" id="GO:0016812">
    <property type="term" value="F:hydrolase activity, acting on carbon-nitrogen (but not peptide) bonds, in cyclic amides"/>
    <property type="evidence" value="ECO:0007669"/>
    <property type="project" value="TreeGrafter"/>
</dbReference>
<dbReference type="EMBL" id="BLRX01000002">
    <property type="protein sequence ID" value="GFP24582.1"/>
    <property type="molecule type" value="Genomic_DNA"/>
</dbReference>
<dbReference type="EMBL" id="BLRY01000075">
    <property type="protein sequence ID" value="GFP27852.1"/>
    <property type="molecule type" value="Genomic_DNA"/>
</dbReference>
<dbReference type="Gene3D" id="3.20.20.140">
    <property type="entry name" value="Metal-dependent hydrolases"/>
    <property type="match status" value="2"/>
</dbReference>
<dbReference type="PANTHER" id="PTHR11647:SF1">
    <property type="entry name" value="COLLAPSIN RESPONSE MEDIATOR PROTEIN"/>
    <property type="match status" value="1"/>
</dbReference>
<dbReference type="RefSeq" id="WP_176233506.1">
    <property type="nucleotide sequence ID" value="NZ_BLRY01000075.1"/>
</dbReference>
<sequence length="547" mass="61060">MGELLIKDVNIIDGTGQKSFEGHIEVENGMIKAVIPKGEMLPESKEVLDGKGLTASPGFIDMHSHFDWALPLDDHETFLYPLAEQGVTTVIGGNCGFSPAPIADGNIELVGKVAEFFVDRPLDFRWRSFDEFLDHLESGNGMLFNLAQIVGHGTLRLSVMGENRRYPDPTVLKQMLRMVEESYDAGAGGLSFGLGYDPGLFAIDEELICFAKTAAAEGIPLTVHIKALGRVSGAYPLKPFSEPHNIRAVKEILNIARKTQVKLQISHLIFVGTRTYAMADRVVKVIEKAAENGMDVMWDIYPYNCSNTYINIVLPAWFLEDFDRNILSNFAKNRLRLEIFLIRKLLGFDFADIQIMNAAFTGGKELNGLNLREAAKELGLSSFETMFEIIKKSKGKALALFHRFSGDEGHQEILEALIAHPLSLYETDAVMRREGFKNPSSVGAFPKILGKYVRERGLLTLEDAINRMTLRVAERFGIKDRGVLRRGKSADIVLFNRETIQDNTTIKDTGKKPDGIEYVFNNGVMIVKNGNYVVGKKPGRVIRREKR</sequence>
<accession>A0A6V8P5F0</accession>
<feature type="domain" description="Amidohydrolase 3" evidence="1">
    <location>
        <begin position="428"/>
        <end position="525"/>
    </location>
</feature>
<evidence type="ECO:0000313" key="5">
    <source>
        <dbReference type="Proteomes" id="UP000591948"/>
    </source>
</evidence>
<proteinExistence type="predicted"/>
<comment type="caution">
    <text evidence="3">The sequence shown here is derived from an EMBL/GenBank/DDBJ whole genome shotgun (WGS) entry which is preliminary data.</text>
</comment>
<evidence type="ECO:0000313" key="2">
    <source>
        <dbReference type="EMBL" id="GFP24582.1"/>
    </source>
</evidence>
<dbReference type="SUPFAM" id="SSF51338">
    <property type="entry name" value="Composite domain of metallo-dependent hydrolases"/>
    <property type="match status" value="1"/>
</dbReference>
<evidence type="ECO:0000313" key="3">
    <source>
        <dbReference type="EMBL" id="GFP27852.1"/>
    </source>
</evidence>
<dbReference type="InterPro" id="IPR050378">
    <property type="entry name" value="Metallo-dep_Hydrolases_sf"/>
</dbReference>
<dbReference type="Proteomes" id="UP000543224">
    <property type="component" value="Unassembled WGS sequence"/>
</dbReference>
<evidence type="ECO:0000313" key="4">
    <source>
        <dbReference type="Proteomes" id="UP000543224"/>
    </source>
</evidence>
<dbReference type="Pfam" id="PF07969">
    <property type="entry name" value="Amidohydro_3"/>
    <property type="match status" value="2"/>
</dbReference>
<feature type="domain" description="Amidohydrolase 3" evidence="1">
    <location>
        <begin position="46"/>
        <end position="295"/>
    </location>
</feature>
<dbReference type="SUPFAM" id="SSF51556">
    <property type="entry name" value="Metallo-dependent hydrolases"/>
    <property type="match status" value="1"/>
</dbReference>